<comment type="caution">
    <text evidence="2">The sequence shown here is derived from an EMBL/GenBank/DDBJ whole genome shotgun (WGS) entry which is preliminary data.</text>
</comment>
<evidence type="ECO:0000256" key="1">
    <source>
        <dbReference type="SAM" id="Phobius"/>
    </source>
</evidence>
<feature type="transmembrane region" description="Helical" evidence="1">
    <location>
        <begin position="432"/>
        <end position="451"/>
    </location>
</feature>
<reference evidence="2 3" key="1">
    <citation type="submission" date="2020-01" db="EMBL/GenBank/DDBJ databases">
        <title>A novel Bacillus sp. from Pasinler.</title>
        <authorList>
            <person name="Adiguzel A."/>
            <person name="Ay H."/>
            <person name="Baltaci M.O."/>
        </authorList>
    </citation>
    <scope>NUCLEOTIDE SEQUENCE [LARGE SCALE GENOMIC DNA]</scope>
    <source>
        <strain evidence="2 3">P1</strain>
    </source>
</reference>
<keyword evidence="1" id="KW-0812">Transmembrane</keyword>
<feature type="transmembrane region" description="Helical" evidence="1">
    <location>
        <begin position="32"/>
        <end position="57"/>
    </location>
</feature>
<feature type="transmembrane region" description="Helical" evidence="1">
    <location>
        <begin position="173"/>
        <end position="197"/>
    </location>
</feature>
<accession>A0ABX0A971</accession>
<evidence type="ECO:0000313" key="2">
    <source>
        <dbReference type="EMBL" id="NCU17677.1"/>
    </source>
</evidence>
<feature type="transmembrane region" description="Helical" evidence="1">
    <location>
        <begin position="405"/>
        <end position="426"/>
    </location>
</feature>
<dbReference type="EMBL" id="JAACYS010000030">
    <property type="protein sequence ID" value="NCU17677.1"/>
    <property type="molecule type" value="Genomic_DNA"/>
</dbReference>
<proteinExistence type="predicted"/>
<name>A0ABX0A971_9BACI</name>
<feature type="transmembrane region" description="Helical" evidence="1">
    <location>
        <begin position="373"/>
        <end position="393"/>
    </location>
</feature>
<keyword evidence="1" id="KW-1133">Transmembrane helix</keyword>
<organism evidence="2 3">
    <name type="scientific">Pallidibacillus pasinlerensis</name>
    <dbReference type="NCBI Taxonomy" id="2703818"/>
    <lineage>
        <taxon>Bacteria</taxon>
        <taxon>Bacillati</taxon>
        <taxon>Bacillota</taxon>
        <taxon>Bacilli</taxon>
        <taxon>Bacillales</taxon>
        <taxon>Bacillaceae</taxon>
        <taxon>Pallidibacillus</taxon>
    </lineage>
</organism>
<feature type="transmembrane region" description="Helical" evidence="1">
    <location>
        <begin position="133"/>
        <end position="153"/>
    </location>
</feature>
<dbReference type="Proteomes" id="UP000743899">
    <property type="component" value="Unassembled WGS sequence"/>
</dbReference>
<feature type="transmembrane region" description="Helical" evidence="1">
    <location>
        <begin position="69"/>
        <end position="90"/>
    </location>
</feature>
<evidence type="ECO:0000313" key="3">
    <source>
        <dbReference type="Proteomes" id="UP000743899"/>
    </source>
</evidence>
<feature type="transmembrane region" description="Helical" evidence="1">
    <location>
        <begin position="259"/>
        <end position="279"/>
    </location>
</feature>
<protein>
    <submittedName>
        <fullName evidence="2">O-antigen ligase family protein</fullName>
    </submittedName>
</protein>
<dbReference type="InterPro" id="IPR049504">
    <property type="entry name" value="O-antigen_lig"/>
</dbReference>
<feature type="transmembrane region" description="Helical" evidence="1">
    <location>
        <begin position="204"/>
        <end position="221"/>
    </location>
</feature>
<keyword evidence="3" id="KW-1185">Reference proteome</keyword>
<dbReference type="RefSeq" id="WP_161920507.1">
    <property type="nucleotide sequence ID" value="NZ_JAACYS010000030.1"/>
</dbReference>
<gene>
    <name evidence="2" type="ORF">GW534_07895</name>
</gene>
<dbReference type="GO" id="GO:0016874">
    <property type="term" value="F:ligase activity"/>
    <property type="evidence" value="ECO:0007669"/>
    <property type="project" value="UniProtKB-KW"/>
</dbReference>
<dbReference type="Pfam" id="PF13425">
    <property type="entry name" value="O-antigen_lig"/>
    <property type="match status" value="1"/>
</dbReference>
<feature type="transmembrane region" description="Helical" evidence="1">
    <location>
        <begin position="102"/>
        <end position="121"/>
    </location>
</feature>
<feature type="transmembrane region" description="Helical" evidence="1">
    <location>
        <begin position="227"/>
        <end position="247"/>
    </location>
</feature>
<keyword evidence="2" id="KW-0436">Ligase</keyword>
<sequence>MVIDVKQQKFIDIFKWFVISQPILDMLTYFSIVYFGLNITVGIIVRVLFLAISLIYICFGNNHPWKKYIITYLAFLFIILGIGFVVNFFTKPEFYLFSEMQFLIKTIYFPVMICTILLLFLPGSKLADIKKYLLSSVSIAMVLVGLSIIIAVLTNTAKLTYKPGYPKIGYIGWFFAGNEIGAIVAIAFPLVLIYAILKTRQLKDIVFWVPTLLLAVSALIIGTKVSYLAVTITIILSLICNLLYWILQRRAANVNSSAKNVLLCNLVLAIIFFAVTPLTPTYSNMKDEYTTVNEAVQKEEPVVIEEKVAEAEQASFLDSKLLTILLSKRNLYIKPVLEDYADAGLFNKLFGLGYAGYYTGEPKLIEMDFLDLFFAYGLLGFLVICLPLFYIFWRVLRLLFRNVGAFFGTDHILLLVSAGLGLGIAFLAGHVLFAPAVSVYLAITLVLLFYYSHEH</sequence>
<keyword evidence="1" id="KW-0472">Membrane</keyword>